<keyword evidence="3" id="KW-1185">Reference proteome</keyword>
<protein>
    <recommendedName>
        <fullName evidence="4">Lipoprotein</fullName>
    </recommendedName>
</protein>
<accession>A0ABS2APH6</accession>
<comment type="caution">
    <text evidence="2">The sequence shown here is derived from an EMBL/GenBank/DDBJ whole genome shotgun (WGS) entry which is preliminary data.</text>
</comment>
<gene>
    <name evidence="2" type="ORF">JIG36_39860</name>
</gene>
<evidence type="ECO:0000256" key="1">
    <source>
        <dbReference type="SAM" id="SignalP"/>
    </source>
</evidence>
<name>A0ABS2APH6_9ACTN</name>
<evidence type="ECO:0008006" key="4">
    <source>
        <dbReference type="Google" id="ProtNLM"/>
    </source>
</evidence>
<dbReference type="PROSITE" id="PS51257">
    <property type="entry name" value="PROKAR_LIPOPROTEIN"/>
    <property type="match status" value="1"/>
</dbReference>
<dbReference type="EMBL" id="JAENHP010000021">
    <property type="protein sequence ID" value="MBM2621678.1"/>
    <property type="molecule type" value="Genomic_DNA"/>
</dbReference>
<organism evidence="2 3">
    <name type="scientific">Paractinoplanes ovalisporus</name>
    <dbReference type="NCBI Taxonomy" id="2810368"/>
    <lineage>
        <taxon>Bacteria</taxon>
        <taxon>Bacillati</taxon>
        <taxon>Actinomycetota</taxon>
        <taxon>Actinomycetes</taxon>
        <taxon>Micromonosporales</taxon>
        <taxon>Micromonosporaceae</taxon>
        <taxon>Paractinoplanes</taxon>
    </lineage>
</organism>
<dbReference type="Proteomes" id="UP000632138">
    <property type="component" value="Unassembled WGS sequence"/>
</dbReference>
<evidence type="ECO:0000313" key="2">
    <source>
        <dbReference type="EMBL" id="MBM2621678.1"/>
    </source>
</evidence>
<evidence type="ECO:0000313" key="3">
    <source>
        <dbReference type="Proteomes" id="UP000632138"/>
    </source>
</evidence>
<keyword evidence="1" id="KW-0732">Signal</keyword>
<sequence>MHRFSPRPGLAVCAALAALTLTAACSDDAGSADGAATAGTPAVAGGPAAASTTAAADPALAASADAALTGNTQQICAQVDRTSTSFGKLFVDDYKLKIEAASKGAEAKQQAAEKIARDVQNFSFALTNMAAITTDVTLKTALTDASAQVKALEGDIEKLDTDKMAELTAKLDKACGKG</sequence>
<dbReference type="RefSeq" id="WP_203381655.1">
    <property type="nucleotide sequence ID" value="NZ_JAENHP010000021.1"/>
</dbReference>
<feature type="signal peptide" evidence="1">
    <location>
        <begin position="1"/>
        <end position="23"/>
    </location>
</feature>
<feature type="chain" id="PRO_5046659182" description="Lipoprotein" evidence="1">
    <location>
        <begin position="24"/>
        <end position="178"/>
    </location>
</feature>
<proteinExistence type="predicted"/>
<reference evidence="2 3" key="1">
    <citation type="submission" date="2021-01" db="EMBL/GenBank/DDBJ databases">
        <title>Actinoplanes sp. nov. LDG1-06 isolated from lichen.</title>
        <authorList>
            <person name="Saeng-In P."/>
            <person name="Phongsopitanun W."/>
            <person name="Kanchanasin P."/>
            <person name="Yuki M."/>
            <person name="Kudo T."/>
            <person name="Ohkuma M."/>
            <person name="Tanasupawat S."/>
        </authorList>
    </citation>
    <scope>NUCLEOTIDE SEQUENCE [LARGE SCALE GENOMIC DNA]</scope>
    <source>
        <strain evidence="2 3">LDG1-06</strain>
    </source>
</reference>